<accession>A0A806JZK4</accession>
<protein>
    <submittedName>
        <fullName evidence="2">Uncharacterized protein</fullName>
    </submittedName>
</protein>
<organism evidence="2">
    <name type="scientific">uncultured bacterium contig00064</name>
    <dbReference type="NCBI Taxonomy" id="1181547"/>
    <lineage>
        <taxon>Bacteria</taxon>
        <taxon>environmental samples</taxon>
    </lineage>
</organism>
<name>A0A806JZK4_9BACT</name>
<reference evidence="2" key="1">
    <citation type="submission" date="2012-03" db="EMBL/GenBank/DDBJ databases">
        <title>Functional metagenomics reveals considerable lignocellulase gene clusters in the gut microbiome of a wood-feeding higher termite.</title>
        <authorList>
            <person name="Liu N."/>
        </authorList>
    </citation>
    <scope>NUCLEOTIDE SEQUENCE</scope>
</reference>
<sequence length="69" mass="7733">MKRSSGRVKSLKFAANSGPANIWGKKAMINIIINIIILKAIMRYLNFIGGIIKERFYCVYIAGSLGDRK</sequence>
<evidence type="ECO:0000313" key="2">
    <source>
        <dbReference type="EMBL" id="AGS52682.1"/>
    </source>
</evidence>
<feature type="transmembrane region" description="Helical" evidence="1">
    <location>
        <begin position="27"/>
        <end position="45"/>
    </location>
</feature>
<evidence type="ECO:0000256" key="1">
    <source>
        <dbReference type="SAM" id="Phobius"/>
    </source>
</evidence>
<keyword evidence="1" id="KW-1133">Transmembrane helix</keyword>
<dbReference type="EMBL" id="JQ844205">
    <property type="protein sequence ID" value="AGS52682.1"/>
    <property type="molecule type" value="Genomic_DNA"/>
</dbReference>
<keyword evidence="1" id="KW-0472">Membrane</keyword>
<dbReference type="AlphaFoldDB" id="A0A806JZK4"/>
<keyword evidence="1" id="KW-0812">Transmembrane</keyword>
<proteinExistence type="predicted"/>